<feature type="domain" description="Alpha-D-phosphohexomutase alpha/beta/alpha" evidence="12">
    <location>
        <begin position="280"/>
        <end position="387"/>
    </location>
</feature>
<dbReference type="GO" id="GO:0006166">
    <property type="term" value="P:purine ribonucleoside salvage"/>
    <property type="evidence" value="ECO:0007669"/>
    <property type="project" value="TreeGrafter"/>
</dbReference>
<dbReference type="GO" id="GO:0000287">
    <property type="term" value="F:magnesium ion binding"/>
    <property type="evidence" value="ECO:0007669"/>
    <property type="project" value="InterPro"/>
</dbReference>
<evidence type="ECO:0000256" key="2">
    <source>
        <dbReference type="ARBA" id="ARBA00010231"/>
    </source>
</evidence>
<gene>
    <name evidence="13" type="ORF">CLG94_09640</name>
</gene>
<feature type="compositionally biased region" description="Polar residues" evidence="8">
    <location>
        <begin position="154"/>
        <end position="163"/>
    </location>
</feature>
<dbReference type="PANTHER" id="PTHR45745:SF1">
    <property type="entry name" value="PHOSPHOGLUCOMUTASE 2B-RELATED"/>
    <property type="match status" value="1"/>
</dbReference>
<dbReference type="InterPro" id="IPR005843">
    <property type="entry name" value="A-D-PHexomutase_C"/>
</dbReference>
<dbReference type="GO" id="GO:0005975">
    <property type="term" value="P:carbohydrate metabolic process"/>
    <property type="evidence" value="ECO:0007669"/>
    <property type="project" value="InterPro"/>
</dbReference>
<reference evidence="13 14" key="1">
    <citation type="submission" date="2017-09" db="EMBL/GenBank/DDBJ databases">
        <title>Bloom of a denitrifying methanotroph, Candidatus Methylomirabilis limnetica, in a deep stratified lake.</title>
        <authorList>
            <person name="Graf J.S."/>
            <person name="Marchant H.K."/>
            <person name="Tienken D."/>
            <person name="Hach P.F."/>
            <person name="Brand A."/>
            <person name="Schubert C.J."/>
            <person name="Kuypers M.M."/>
            <person name="Milucka J."/>
        </authorList>
    </citation>
    <scope>NUCLEOTIDE SEQUENCE [LARGE SCALE GENOMIC DNA]</scope>
    <source>
        <strain evidence="13 14">Zug</strain>
    </source>
</reference>
<dbReference type="SUPFAM" id="SSF53738">
    <property type="entry name" value="Phosphoglucomutase, first 3 domains"/>
    <property type="match status" value="2"/>
</dbReference>
<evidence type="ECO:0000256" key="1">
    <source>
        <dbReference type="ARBA" id="ARBA00001946"/>
    </source>
</evidence>
<dbReference type="InterPro" id="IPR016055">
    <property type="entry name" value="A-D-PHexomutase_a/b/a-I/II/III"/>
</dbReference>
<evidence type="ECO:0000259" key="10">
    <source>
        <dbReference type="Pfam" id="PF02878"/>
    </source>
</evidence>
<evidence type="ECO:0000256" key="7">
    <source>
        <dbReference type="RuleBase" id="RU004326"/>
    </source>
</evidence>
<evidence type="ECO:0000259" key="12">
    <source>
        <dbReference type="Pfam" id="PF02880"/>
    </source>
</evidence>
<dbReference type="PANTHER" id="PTHR45745">
    <property type="entry name" value="PHOSPHOMANNOMUTASE 45A"/>
    <property type="match status" value="1"/>
</dbReference>
<keyword evidence="5 7" id="KW-0460">Magnesium</keyword>
<keyword evidence="4 7" id="KW-0479">Metal-binding</keyword>
<evidence type="ECO:0000256" key="5">
    <source>
        <dbReference type="ARBA" id="ARBA00022842"/>
    </source>
</evidence>
<accession>A0A2T4TWM4</accession>
<dbReference type="InterPro" id="IPR005844">
    <property type="entry name" value="A-D-PHexomutase_a/b/a-I"/>
</dbReference>
<name>A0A2T4TWM4_9BACT</name>
<evidence type="ECO:0000256" key="3">
    <source>
        <dbReference type="ARBA" id="ARBA00022553"/>
    </source>
</evidence>
<evidence type="ECO:0000313" key="13">
    <source>
        <dbReference type="EMBL" id="PTL35521.1"/>
    </source>
</evidence>
<dbReference type="InterPro" id="IPR005846">
    <property type="entry name" value="A-D-PHexomutase_a/b/a-III"/>
</dbReference>
<keyword evidence="6" id="KW-0413">Isomerase</keyword>
<dbReference type="InterPro" id="IPR005841">
    <property type="entry name" value="Alpha-D-phosphohexomutase_SF"/>
</dbReference>
<dbReference type="Gene3D" id="3.40.120.10">
    <property type="entry name" value="Alpha-D-Glucose-1,6-Bisphosphate, subunit A, domain 3"/>
    <property type="match status" value="3"/>
</dbReference>
<dbReference type="Gene3D" id="3.30.310.50">
    <property type="entry name" value="Alpha-D-phosphohexomutase, C-terminal domain"/>
    <property type="match status" value="1"/>
</dbReference>
<feature type="domain" description="Alpha-D-phosphohexomutase alpha/beta/alpha" evidence="10">
    <location>
        <begin position="8"/>
        <end position="140"/>
    </location>
</feature>
<sequence>MSAPLQIRFGTDGWRGVIARDFTFEGVRLVAGAVAATLRASHPEGQRFLVAVGHDTRFLSRRFAQTAADALTALGVEVRLTTSHVTTPMLACAIPVLKARGGLMVTASHNPPSYNGLKVRIADGGCATTTLTDQIEVEVRRLSGDLGVRPEGASPSTDQTTVGAINPFDPLPQYQERLRTLVDMERIGRSGIHVVIDPMYGAAQGIVAAMLRQIGLKAEEIHAEINPWFGGVPPEPLGASLGELAERVRDLNESRKIGLAFDGDGDRLGVIDETGSYVTPHQVFALLLQHLVTRRGLSGTVIKSFSTTTMIDRLTASHGLRLAVTPIGFKHIAEVMRGEPFLIGGEESGGIGFAGHIPERDGIVSALLLLECMATEKKPLGVLLGELEAKVGPHCYRRLDLQLARSEDGAELGRRVASDPPTHIDEWRVKEVQTLDGVKLVGADGGWLLIRPSGTEPVLRLYAEAPTQSQVSRLLDWAKACADKIQRNMP</sequence>
<dbReference type="OrthoDB" id="9806956at2"/>
<dbReference type="EMBL" id="NVQC01000023">
    <property type="protein sequence ID" value="PTL35521.1"/>
    <property type="molecule type" value="Genomic_DNA"/>
</dbReference>
<comment type="caution">
    <text evidence="13">The sequence shown here is derived from an EMBL/GenBank/DDBJ whole genome shotgun (WGS) entry which is preliminary data.</text>
</comment>
<dbReference type="InterPro" id="IPR036900">
    <property type="entry name" value="A-D-PHexomutase_C_sf"/>
</dbReference>
<dbReference type="Pfam" id="PF00408">
    <property type="entry name" value="PGM_PMM_IV"/>
    <property type="match status" value="1"/>
</dbReference>
<dbReference type="RefSeq" id="WP_153062399.1">
    <property type="nucleotide sequence ID" value="NZ_NVQC01000023.1"/>
</dbReference>
<dbReference type="InterPro" id="IPR016066">
    <property type="entry name" value="A-D-PHexomutase_CS"/>
</dbReference>
<dbReference type="PROSITE" id="PS00710">
    <property type="entry name" value="PGM_PMM"/>
    <property type="match status" value="1"/>
</dbReference>
<evidence type="ECO:0000259" key="11">
    <source>
        <dbReference type="Pfam" id="PF02879"/>
    </source>
</evidence>
<dbReference type="Pfam" id="PF02879">
    <property type="entry name" value="PGM_PMM_II"/>
    <property type="match status" value="1"/>
</dbReference>
<dbReference type="InterPro" id="IPR005845">
    <property type="entry name" value="A-D-PHexomutase_a/b/a-II"/>
</dbReference>
<proteinExistence type="inferred from homology"/>
<evidence type="ECO:0000256" key="4">
    <source>
        <dbReference type="ARBA" id="ARBA00022723"/>
    </source>
</evidence>
<dbReference type="SUPFAM" id="SSF55957">
    <property type="entry name" value="Phosphoglucomutase, C-terminal domain"/>
    <property type="match status" value="1"/>
</dbReference>
<feature type="region of interest" description="Disordered" evidence="8">
    <location>
        <begin position="146"/>
        <end position="165"/>
    </location>
</feature>
<evidence type="ECO:0000256" key="6">
    <source>
        <dbReference type="ARBA" id="ARBA00023235"/>
    </source>
</evidence>
<comment type="cofactor">
    <cofactor evidence="1">
        <name>Mg(2+)</name>
        <dbReference type="ChEBI" id="CHEBI:18420"/>
    </cofactor>
</comment>
<reference evidence="14" key="2">
    <citation type="journal article" date="2018" name="Environ. Microbiol.">
        <title>Bloom of a denitrifying methanotroph, 'Candidatus Methylomirabilis limnetica', in a deep stratified lake.</title>
        <authorList>
            <person name="Graf J.S."/>
            <person name="Mayr M.J."/>
            <person name="Marchant H.K."/>
            <person name="Tienken D."/>
            <person name="Hach P.F."/>
            <person name="Brand A."/>
            <person name="Schubert C.J."/>
            <person name="Kuypers M.M."/>
            <person name="Milucka J."/>
        </authorList>
    </citation>
    <scope>NUCLEOTIDE SEQUENCE [LARGE SCALE GENOMIC DNA]</scope>
    <source>
        <strain evidence="14">Zug</strain>
    </source>
</reference>
<keyword evidence="3" id="KW-0597">Phosphoprotein</keyword>
<organism evidence="13 14">
    <name type="scientific">Candidatus Methylomirabilis limnetica</name>
    <dbReference type="NCBI Taxonomy" id="2033718"/>
    <lineage>
        <taxon>Bacteria</taxon>
        <taxon>Candidatus Methylomirabilota</taxon>
        <taxon>Candidatus Methylomirabilia</taxon>
        <taxon>Candidatus Methylomirabilales</taxon>
        <taxon>Candidatus Methylomirabilaceae</taxon>
        <taxon>Candidatus Methylomirabilis</taxon>
    </lineage>
</organism>
<dbReference type="CDD" id="cd05800">
    <property type="entry name" value="PGM_like2"/>
    <property type="match status" value="1"/>
</dbReference>
<dbReference type="Pfam" id="PF02880">
    <property type="entry name" value="PGM_PMM_III"/>
    <property type="match status" value="1"/>
</dbReference>
<dbReference type="AlphaFoldDB" id="A0A2T4TWM4"/>
<dbReference type="Proteomes" id="UP000241436">
    <property type="component" value="Unassembled WGS sequence"/>
</dbReference>
<evidence type="ECO:0000259" key="9">
    <source>
        <dbReference type="Pfam" id="PF00408"/>
    </source>
</evidence>
<dbReference type="Pfam" id="PF02878">
    <property type="entry name" value="PGM_PMM_I"/>
    <property type="match status" value="1"/>
</dbReference>
<comment type="similarity">
    <text evidence="2 7">Belongs to the phosphohexose mutase family.</text>
</comment>
<dbReference type="PRINTS" id="PR00509">
    <property type="entry name" value="PGMPMM"/>
</dbReference>
<feature type="domain" description="Alpha-D-phosphohexomutase C-terminal" evidence="9">
    <location>
        <begin position="434"/>
        <end position="475"/>
    </location>
</feature>
<keyword evidence="14" id="KW-1185">Reference proteome</keyword>
<feature type="domain" description="Alpha-D-phosphohexomutase alpha/beta/alpha" evidence="11">
    <location>
        <begin position="173"/>
        <end position="275"/>
    </location>
</feature>
<dbReference type="GO" id="GO:0008973">
    <property type="term" value="F:phosphopentomutase activity"/>
    <property type="evidence" value="ECO:0007669"/>
    <property type="project" value="TreeGrafter"/>
</dbReference>
<evidence type="ECO:0000256" key="8">
    <source>
        <dbReference type="SAM" id="MobiDB-lite"/>
    </source>
</evidence>
<protein>
    <submittedName>
        <fullName evidence="13">Phosphoglucosamine mutase</fullName>
    </submittedName>
</protein>
<evidence type="ECO:0000313" key="14">
    <source>
        <dbReference type="Proteomes" id="UP000241436"/>
    </source>
</evidence>